<dbReference type="GO" id="GO:0003824">
    <property type="term" value="F:catalytic activity"/>
    <property type="evidence" value="ECO:0007669"/>
    <property type="project" value="InterPro"/>
</dbReference>
<gene>
    <name evidence="6" type="ORF">CNX65_18335</name>
</gene>
<dbReference type="InterPro" id="IPR045851">
    <property type="entry name" value="AMP-bd_C_sf"/>
</dbReference>
<dbReference type="Pfam" id="PF00550">
    <property type="entry name" value="PP-binding"/>
    <property type="match status" value="1"/>
</dbReference>
<dbReference type="Proteomes" id="UP000218505">
    <property type="component" value="Chromosome"/>
</dbReference>
<dbReference type="InterPro" id="IPR006162">
    <property type="entry name" value="Ppantetheine_attach_site"/>
</dbReference>
<dbReference type="KEGG" id="apre:CNX65_18335"/>
<sequence>MSSSSYVGGVGGGPARDYTGLFVLPAAPAQRQLWFLCQLEPAANAAYNIVSAAELVGDVDVVALQGALNRVVARHESLRTGIGVVDGEPCQVVVPEALVSLPVVDVSGPDAEGARARALRLAEEQAARPFTLDEPPLLRAVLVREAADRHVLVAVIHHVVCDGWSTEVFHRDLAHSYRDLLEGRADDRPELPVQYADYVAWNGGELAGGRLRELTEHWRSRLAGTPALDLPVDRPRAQGRGGGGGRVESRLDAATTADLVALAARADATPFMVLLTAFQLALAAVTGQDDITVGTPVAGRHHPDTEDVVGYFANTLVLRTRLPLADGLRACLAATRDTCLAAFSHEQMPFDHLVEQVGHAGVLDRNPLFDVMFSMQNTPGVSAALPGVRMSQVALPFTSAKFDLWLTVAPEGDGLRLHLDFDRGLYERATAARLLGLFETAARGLRQGPDGATTLPAGEAERAELARWATGPALPPCASTTPEALSRRVPDDVVVSTPDTEVTAAGLADRVREAVDLLRAEGVRGTTVTVPPGTGIDTVVAALAALEAGAVLRYGTRPDRTGALLRRDPDDPTGWRVTTGPRFDPATTSSAPDPDTAALAGSGTPSPGGTAGRAGAERSADGRGEPLRRTAAEHPAAAQGGPGRPAAAQGGLADRPVAHDGLADRPGAPSAATDLTADEGAPAHHDPDRRAAVRSALEPRAVESRAADPRAAAAHTPAARPVDHRALVRTAAAVAERLGVEGRDVAVLGATPHPVDLLVALAHGRRLVLEGGPAEFLFADAPTWRSLLTDGHPVPEGATLVCHDEVVAPDLLDALARTGNPVAVGRRSSAVPLPFALAPLAGPARLGPPLAGQERPLLGADGHPAPFGAVGELHLVGHGGTGLLCRHTSDGDLEVVALAGGRLAVGDHPVRPERVESVLAEVDGVRAAAVSTGELGGATALLGWLVPDRAARTARERDELAASARARALAALPAHEVPARFGVLPELPRLPDGAPDRAALAALRGQGLVGALDDTPPRNRLERLAMGVFHELLPTRGYGVHADFFALGGHSLLAAKVIARVRDEAGVLVPVREFFRTPTPAGLAKAVADAEQDRDRRPADRADALRGQLAGMSDEEVERLLRQLG</sequence>
<dbReference type="InterPro" id="IPR009081">
    <property type="entry name" value="PP-bd_ACP"/>
</dbReference>
<accession>A0A290Z7P4</accession>
<organism evidence="6 7">
    <name type="scientific">Actinosynnema pretiosum</name>
    <dbReference type="NCBI Taxonomy" id="42197"/>
    <lineage>
        <taxon>Bacteria</taxon>
        <taxon>Bacillati</taxon>
        <taxon>Actinomycetota</taxon>
        <taxon>Actinomycetes</taxon>
        <taxon>Pseudonocardiales</taxon>
        <taxon>Pseudonocardiaceae</taxon>
        <taxon>Actinosynnema</taxon>
    </lineage>
</organism>
<dbReference type="SUPFAM" id="SSF56801">
    <property type="entry name" value="Acetyl-CoA synthetase-like"/>
    <property type="match status" value="1"/>
</dbReference>
<dbReference type="InterPro" id="IPR029058">
    <property type="entry name" value="AB_hydrolase_fold"/>
</dbReference>
<name>A0A290Z7P4_9PSEU</name>
<dbReference type="Pfam" id="PF00668">
    <property type="entry name" value="Condensation"/>
    <property type="match status" value="1"/>
</dbReference>
<evidence type="ECO:0000256" key="4">
    <source>
        <dbReference type="SAM" id="MobiDB-lite"/>
    </source>
</evidence>
<dbReference type="GO" id="GO:0005829">
    <property type="term" value="C:cytosol"/>
    <property type="evidence" value="ECO:0007669"/>
    <property type="project" value="TreeGrafter"/>
</dbReference>
<dbReference type="PROSITE" id="PS00012">
    <property type="entry name" value="PHOSPHOPANTETHEINE"/>
    <property type="match status" value="1"/>
</dbReference>
<feature type="compositionally biased region" description="Basic and acidic residues" evidence="4">
    <location>
        <begin position="615"/>
        <end position="632"/>
    </location>
</feature>
<dbReference type="PROSITE" id="PS50075">
    <property type="entry name" value="CARRIER"/>
    <property type="match status" value="1"/>
</dbReference>
<dbReference type="Gene3D" id="3.40.50.1820">
    <property type="entry name" value="alpha/beta hydrolase"/>
    <property type="match status" value="1"/>
</dbReference>
<evidence type="ECO:0000313" key="6">
    <source>
        <dbReference type="EMBL" id="ATE55002.1"/>
    </source>
</evidence>
<feature type="compositionally biased region" description="Basic and acidic residues" evidence="4">
    <location>
        <begin position="1091"/>
        <end position="1104"/>
    </location>
</feature>
<feature type="compositionally biased region" description="Low complexity" evidence="4">
    <location>
        <begin position="709"/>
        <end position="720"/>
    </location>
</feature>
<dbReference type="InterPro" id="IPR001242">
    <property type="entry name" value="Condensation_dom"/>
</dbReference>
<dbReference type="Gene3D" id="3.30.559.30">
    <property type="entry name" value="Nonribosomal peptide synthetase, condensation domain"/>
    <property type="match status" value="1"/>
</dbReference>
<protein>
    <submittedName>
        <fullName evidence="6">Non-ribosomal peptide synthetase/polyketide synthase</fullName>
    </submittedName>
</protein>
<dbReference type="GO" id="GO:0043041">
    <property type="term" value="P:amino acid activation for nonribosomal peptide biosynthetic process"/>
    <property type="evidence" value="ECO:0007669"/>
    <property type="project" value="TreeGrafter"/>
</dbReference>
<feature type="region of interest" description="Disordered" evidence="4">
    <location>
        <begin position="1085"/>
        <end position="1108"/>
    </location>
</feature>
<reference evidence="6" key="1">
    <citation type="submission" date="2017-09" db="EMBL/GenBank/DDBJ databases">
        <title>Complete Genome Sequence of ansamitocin-producing Bacterium Actinosynnema pretiosum X47.</title>
        <authorList>
            <person name="Cao G."/>
            <person name="Zong G."/>
            <person name="Zhong C."/>
            <person name="Fu J."/>
        </authorList>
    </citation>
    <scope>NUCLEOTIDE SEQUENCE [LARGE SCALE GENOMIC DNA]</scope>
    <source>
        <strain evidence="6">X47</strain>
    </source>
</reference>
<dbReference type="InterPro" id="IPR036736">
    <property type="entry name" value="ACP-like_sf"/>
</dbReference>
<feature type="compositionally biased region" description="Basic and acidic residues" evidence="4">
    <location>
        <begin position="560"/>
        <end position="570"/>
    </location>
</feature>
<feature type="compositionally biased region" description="Low complexity" evidence="4">
    <location>
        <begin position="635"/>
        <end position="653"/>
    </location>
</feature>
<dbReference type="Gene3D" id="3.30.559.10">
    <property type="entry name" value="Chloramphenicol acetyltransferase-like domain"/>
    <property type="match status" value="1"/>
</dbReference>
<evidence type="ECO:0000256" key="2">
    <source>
        <dbReference type="ARBA" id="ARBA00022450"/>
    </source>
</evidence>
<evidence type="ECO:0000313" key="7">
    <source>
        <dbReference type="Proteomes" id="UP000218505"/>
    </source>
</evidence>
<dbReference type="SUPFAM" id="SSF47336">
    <property type="entry name" value="ACP-like"/>
    <property type="match status" value="1"/>
</dbReference>
<evidence type="ECO:0000256" key="1">
    <source>
        <dbReference type="ARBA" id="ARBA00001957"/>
    </source>
</evidence>
<keyword evidence="2" id="KW-0596">Phosphopantetheine</keyword>
<dbReference type="InterPro" id="IPR020806">
    <property type="entry name" value="PKS_PP-bd"/>
</dbReference>
<keyword evidence="3" id="KW-0597">Phosphoprotein</keyword>
<dbReference type="SMART" id="SM00823">
    <property type="entry name" value="PKS_PP"/>
    <property type="match status" value="1"/>
</dbReference>
<dbReference type="AlphaFoldDB" id="A0A290Z7P4"/>
<feature type="region of interest" description="Disordered" evidence="4">
    <location>
        <begin position="560"/>
        <end position="721"/>
    </location>
</feature>
<dbReference type="InterPro" id="IPR023213">
    <property type="entry name" value="CAT-like_dom_sf"/>
</dbReference>
<dbReference type="PANTHER" id="PTHR45527">
    <property type="entry name" value="NONRIBOSOMAL PEPTIDE SYNTHETASE"/>
    <property type="match status" value="1"/>
</dbReference>
<dbReference type="GO" id="GO:0031177">
    <property type="term" value="F:phosphopantetheine binding"/>
    <property type="evidence" value="ECO:0007669"/>
    <property type="project" value="InterPro"/>
</dbReference>
<proteinExistence type="predicted"/>
<dbReference type="SUPFAM" id="SSF52777">
    <property type="entry name" value="CoA-dependent acyltransferases"/>
    <property type="match status" value="2"/>
</dbReference>
<feature type="compositionally biased region" description="Low complexity" evidence="4">
    <location>
        <begin position="597"/>
        <end position="608"/>
    </location>
</feature>
<comment type="cofactor">
    <cofactor evidence="1">
        <name>pantetheine 4'-phosphate</name>
        <dbReference type="ChEBI" id="CHEBI:47942"/>
    </cofactor>
</comment>
<dbReference type="Gene3D" id="3.30.300.30">
    <property type="match status" value="1"/>
</dbReference>
<dbReference type="RefSeq" id="WP_096494688.1">
    <property type="nucleotide sequence ID" value="NZ_CP023445.1"/>
</dbReference>
<feature type="domain" description="Carrier" evidence="5">
    <location>
        <begin position="1016"/>
        <end position="1091"/>
    </location>
</feature>
<evidence type="ECO:0000259" key="5">
    <source>
        <dbReference type="PROSITE" id="PS50075"/>
    </source>
</evidence>
<dbReference type="GO" id="GO:0044550">
    <property type="term" value="P:secondary metabolite biosynthetic process"/>
    <property type="evidence" value="ECO:0007669"/>
    <property type="project" value="TreeGrafter"/>
</dbReference>
<feature type="region of interest" description="Disordered" evidence="4">
    <location>
        <begin position="229"/>
        <end position="248"/>
    </location>
</feature>
<evidence type="ECO:0000256" key="3">
    <source>
        <dbReference type="ARBA" id="ARBA00022553"/>
    </source>
</evidence>
<dbReference type="GO" id="GO:0008610">
    <property type="term" value="P:lipid biosynthetic process"/>
    <property type="evidence" value="ECO:0007669"/>
    <property type="project" value="UniProtKB-ARBA"/>
</dbReference>
<keyword evidence="7" id="KW-1185">Reference proteome</keyword>
<dbReference type="Gene3D" id="3.40.50.980">
    <property type="match status" value="1"/>
</dbReference>
<dbReference type="EMBL" id="CP023445">
    <property type="protein sequence ID" value="ATE55002.1"/>
    <property type="molecule type" value="Genomic_DNA"/>
</dbReference>
<dbReference type="CDD" id="cd19531">
    <property type="entry name" value="LCL_NRPS-like"/>
    <property type="match status" value="1"/>
</dbReference>
<dbReference type="PANTHER" id="PTHR45527:SF1">
    <property type="entry name" value="FATTY ACID SYNTHASE"/>
    <property type="match status" value="1"/>
</dbReference>
<feature type="compositionally biased region" description="Basic and acidic residues" evidence="4">
    <location>
        <begin position="681"/>
        <end position="691"/>
    </location>
</feature>